<dbReference type="GeneID" id="25913896"/>
<proteinExistence type="predicted"/>
<dbReference type="AlphaFoldDB" id="A0A0L0FBB8"/>
<reference evidence="1 2" key="1">
    <citation type="submission" date="2011-02" db="EMBL/GenBank/DDBJ databases">
        <title>The Genome Sequence of Sphaeroforma arctica JP610.</title>
        <authorList>
            <consortium name="The Broad Institute Genome Sequencing Platform"/>
            <person name="Russ C."/>
            <person name="Cuomo C."/>
            <person name="Young S.K."/>
            <person name="Zeng Q."/>
            <person name="Gargeya S."/>
            <person name="Alvarado L."/>
            <person name="Berlin A."/>
            <person name="Chapman S.B."/>
            <person name="Chen Z."/>
            <person name="Freedman E."/>
            <person name="Gellesch M."/>
            <person name="Goldberg J."/>
            <person name="Griggs A."/>
            <person name="Gujja S."/>
            <person name="Heilman E."/>
            <person name="Heiman D."/>
            <person name="Howarth C."/>
            <person name="Mehta T."/>
            <person name="Neiman D."/>
            <person name="Pearson M."/>
            <person name="Roberts A."/>
            <person name="Saif S."/>
            <person name="Shea T."/>
            <person name="Shenoy N."/>
            <person name="Sisk P."/>
            <person name="Stolte C."/>
            <person name="Sykes S."/>
            <person name="White J."/>
            <person name="Yandava C."/>
            <person name="Burger G."/>
            <person name="Gray M.W."/>
            <person name="Holland P.W.H."/>
            <person name="King N."/>
            <person name="Lang F.B.F."/>
            <person name="Roger A.J."/>
            <person name="Ruiz-Trillo I."/>
            <person name="Haas B."/>
            <person name="Nusbaum C."/>
            <person name="Birren B."/>
        </authorList>
    </citation>
    <scope>NUCLEOTIDE SEQUENCE [LARGE SCALE GENOMIC DNA]</scope>
    <source>
        <strain evidence="1 2">JP610</strain>
    </source>
</reference>
<evidence type="ECO:0000313" key="1">
    <source>
        <dbReference type="EMBL" id="KNC74050.1"/>
    </source>
</evidence>
<gene>
    <name evidence="1" type="ORF">SARC_13392</name>
</gene>
<dbReference type="RefSeq" id="XP_014147952.1">
    <property type="nucleotide sequence ID" value="XM_014292477.1"/>
</dbReference>
<keyword evidence="2" id="KW-1185">Reference proteome</keyword>
<dbReference type="Gene3D" id="1.20.120.1750">
    <property type="match status" value="1"/>
</dbReference>
<sequence>MCAQVNCPHCGGEFCWRCLNTWTKGSCGYFSCAINGDNEMDIDDAVSLATATTKSEDKPSLRVVTSSTDAVKLGVNDSPILAKAELGVPDIATIRFGSRGHQTGDGR</sequence>
<organism evidence="1 2">
    <name type="scientific">Sphaeroforma arctica JP610</name>
    <dbReference type="NCBI Taxonomy" id="667725"/>
    <lineage>
        <taxon>Eukaryota</taxon>
        <taxon>Ichthyosporea</taxon>
        <taxon>Ichthyophonida</taxon>
        <taxon>Sphaeroforma</taxon>
    </lineage>
</organism>
<dbReference type="OrthoDB" id="69641at2759"/>
<evidence type="ECO:0008006" key="3">
    <source>
        <dbReference type="Google" id="ProtNLM"/>
    </source>
</evidence>
<protein>
    <recommendedName>
        <fullName evidence="3">IBR domain-containing protein</fullName>
    </recommendedName>
</protein>
<accession>A0A0L0FBB8</accession>
<name>A0A0L0FBB8_9EUKA</name>
<evidence type="ECO:0000313" key="2">
    <source>
        <dbReference type="Proteomes" id="UP000054560"/>
    </source>
</evidence>
<dbReference type="EMBL" id="KQ244822">
    <property type="protein sequence ID" value="KNC74050.1"/>
    <property type="molecule type" value="Genomic_DNA"/>
</dbReference>
<dbReference type="Proteomes" id="UP000054560">
    <property type="component" value="Unassembled WGS sequence"/>
</dbReference>